<dbReference type="EMBL" id="JAHEAC010000092">
    <property type="protein sequence ID" value="MBX8644723.1"/>
    <property type="molecule type" value="Genomic_DNA"/>
</dbReference>
<evidence type="ECO:0000313" key="1">
    <source>
        <dbReference type="EMBL" id="MBX8644723.1"/>
    </source>
</evidence>
<dbReference type="GO" id="GO:0008168">
    <property type="term" value="F:methyltransferase activity"/>
    <property type="evidence" value="ECO:0007669"/>
    <property type="project" value="UniProtKB-KW"/>
</dbReference>
<proteinExistence type="predicted"/>
<keyword evidence="1" id="KW-0489">Methyltransferase</keyword>
<evidence type="ECO:0000313" key="2">
    <source>
        <dbReference type="Proteomes" id="UP000750197"/>
    </source>
</evidence>
<keyword evidence="1" id="KW-0808">Transferase</keyword>
<dbReference type="InterPro" id="IPR052939">
    <property type="entry name" value="23S_rRNA_MeTrnsfrase_RlmA"/>
</dbReference>
<accession>A0A8J8CI83</accession>
<sequence length="205" mass="22838">MVDLGTGGGELLSHLTPLPPFSCATEGYLPNVPVAKKKLAPLGVEVIRTYCDDNYAIPQRGALPFRDSSIDLVIDRHESFKADEVLRVLRRGGVFITQQVGSGTKSELNEFLGAKIPEVKWTLATAKAQLENAGFSIIEEAEAEPRAIFKDIGAVVCYLRIAEWQIDDFEVAAYEEKLRQLDSHIRKNGIFEAHNHLFFLRGVKR</sequence>
<reference evidence="1" key="1">
    <citation type="submission" date="2021-05" db="EMBL/GenBank/DDBJ databases">
        <title>Genomic insights into ecological role and evolution of a novel Thermoplasmata order Candidatus Sysuiplasmatales.</title>
        <authorList>
            <person name="Yuan Y."/>
        </authorList>
    </citation>
    <scope>NUCLEOTIDE SEQUENCE</scope>
    <source>
        <strain evidence="1">TUT19-bin139</strain>
    </source>
</reference>
<gene>
    <name evidence="1" type="ORF">KIY12_08390</name>
</gene>
<dbReference type="GO" id="GO:0032259">
    <property type="term" value="P:methylation"/>
    <property type="evidence" value="ECO:0007669"/>
    <property type="project" value="UniProtKB-KW"/>
</dbReference>
<comment type="caution">
    <text evidence="1">The sequence shown here is derived from an EMBL/GenBank/DDBJ whole genome shotgun (WGS) entry which is preliminary data.</text>
</comment>
<dbReference type="SUPFAM" id="SSF53335">
    <property type="entry name" value="S-adenosyl-L-methionine-dependent methyltransferases"/>
    <property type="match status" value="1"/>
</dbReference>
<dbReference type="PANTHER" id="PTHR43460:SF1">
    <property type="entry name" value="METHYLTRANSFERASE TYPE 11 DOMAIN-CONTAINING PROTEIN"/>
    <property type="match status" value="1"/>
</dbReference>
<dbReference type="PANTHER" id="PTHR43460">
    <property type="entry name" value="METHYLTRANSFERASE"/>
    <property type="match status" value="1"/>
</dbReference>
<organism evidence="1 2">
    <name type="scientific">Candidatus Sysuiplasma superficiale</name>
    <dbReference type="NCBI Taxonomy" id="2823368"/>
    <lineage>
        <taxon>Archaea</taxon>
        <taxon>Methanobacteriati</taxon>
        <taxon>Thermoplasmatota</taxon>
        <taxon>Thermoplasmata</taxon>
        <taxon>Candidatus Sysuiplasmatales</taxon>
        <taxon>Candidatus Sysuiplasmataceae</taxon>
        <taxon>Candidatus Sysuiplasma</taxon>
    </lineage>
</organism>
<dbReference type="Gene3D" id="3.40.50.150">
    <property type="entry name" value="Vaccinia Virus protein VP39"/>
    <property type="match status" value="1"/>
</dbReference>
<protein>
    <submittedName>
        <fullName evidence="1">SAM-dependent methyltransferase</fullName>
    </submittedName>
</protein>
<dbReference type="Proteomes" id="UP000750197">
    <property type="component" value="Unassembled WGS sequence"/>
</dbReference>
<dbReference type="InterPro" id="IPR029063">
    <property type="entry name" value="SAM-dependent_MTases_sf"/>
</dbReference>
<dbReference type="AlphaFoldDB" id="A0A8J8CI83"/>
<name>A0A8J8CI83_9ARCH</name>